<dbReference type="SMART" id="SM00320">
    <property type="entry name" value="WD40"/>
    <property type="match status" value="5"/>
</dbReference>
<feature type="compositionally biased region" description="Polar residues" evidence="1">
    <location>
        <begin position="254"/>
        <end position="266"/>
    </location>
</feature>
<feature type="compositionally biased region" description="Polar residues" evidence="1">
    <location>
        <begin position="314"/>
        <end position="323"/>
    </location>
</feature>
<comment type="caution">
    <text evidence="3">The sequence shown here is derived from an EMBL/GenBank/DDBJ whole genome shotgun (WGS) entry which is preliminary data.</text>
</comment>
<feature type="compositionally biased region" description="Pro residues" evidence="1">
    <location>
        <begin position="67"/>
        <end position="76"/>
    </location>
</feature>
<dbReference type="InterPro" id="IPR046985">
    <property type="entry name" value="IP5"/>
</dbReference>
<feature type="domain" description="Inositol polyphosphate-related phosphatase" evidence="2">
    <location>
        <begin position="722"/>
        <end position="1067"/>
    </location>
</feature>
<dbReference type="GO" id="GO:0046856">
    <property type="term" value="P:phosphatidylinositol dephosphorylation"/>
    <property type="evidence" value="ECO:0007669"/>
    <property type="project" value="InterPro"/>
</dbReference>
<proteinExistence type="predicted"/>
<dbReference type="InterPro" id="IPR036322">
    <property type="entry name" value="WD40_repeat_dom_sf"/>
</dbReference>
<dbReference type="InterPro" id="IPR036691">
    <property type="entry name" value="Endo/exonu/phosph_ase_sf"/>
</dbReference>
<protein>
    <recommendedName>
        <fullName evidence="2">Inositol polyphosphate-related phosphatase domain-containing protein</fullName>
    </recommendedName>
</protein>
<feature type="compositionally biased region" description="Low complexity" evidence="1">
    <location>
        <begin position="30"/>
        <end position="53"/>
    </location>
</feature>
<dbReference type="PANTHER" id="PTHR11200:SF240">
    <property type="entry name" value="INOSITOL POLYPHOSPHATE 5-PHOSPHATASE C9G1.10C-RELATED"/>
    <property type="match status" value="1"/>
</dbReference>
<dbReference type="SUPFAM" id="SSF50978">
    <property type="entry name" value="WD40 repeat-like"/>
    <property type="match status" value="1"/>
</dbReference>
<dbReference type="Gene3D" id="3.60.10.10">
    <property type="entry name" value="Endonuclease/exonuclease/phosphatase"/>
    <property type="match status" value="1"/>
</dbReference>
<dbReference type="InterPro" id="IPR001680">
    <property type="entry name" value="WD40_rpt"/>
</dbReference>
<dbReference type="GO" id="GO:0004439">
    <property type="term" value="F:phosphatidylinositol-4,5-bisphosphate 5-phosphatase activity"/>
    <property type="evidence" value="ECO:0007669"/>
    <property type="project" value="TreeGrafter"/>
</dbReference>
<evidence type="ECO:0000313" key="4">
    <source>
        <dbReference type="Proteomes" id="UP001234581"/>
    </source>
</evidence>
<sequence length="1129" mass="126863">MAPHNDNEDDDQPVSFQELKKRWAQHEANSSSPQQQQHHQQQQQPQQPQQQQEPSPPPVIPDTSSPTPTPTPPPPQSNAVNSKPIPPRSPIQRVANVSGTMHKASSAPPIPPKPAAATIRMPTPMKAPTDPSVVVDMSINKQQQQQQQKEPKSSVSVLAKQLEGQHITKSPSLSSSSSAAVADISESPSPLQQDPFCDEEEASDDDDSSSCTSTATSNSEDSEVDDELVRKVQMRYSGVSPAIRTPPPPPKDAITTTTAKKSGSSNTPPPPPPPSKKYHSVARSIDIPKTTSPVDASPPSLPPRPCALGKSYSEMDQQHSNTMPVLPPRPSPSVIARSHTTSNHRSTTTSTASTPQRSASARKAFKNFSHATGVYPDLSEASRKKPFINGRDRRIPTGHRGTIRAIAIQGACLATGAHETRIWNTDTSQCLYSIDANPGETNDKVSALAFAPPRHPRDEGTRLWIGHRDGELLVVDTLSGRTIEKMQQQQQAITAMLRYRNTELWTIDESGLLCIWDAYDMHIKEQRMVMPRSVTALLRDRDLWMASGRTLQMFPEHGSSTHRGDQEEEKRIRIPNDLGNITQMATMSHHPGKVFVAHDNGKVSIWDAFTLEKRETMMVSMYGITAMVAVGEYYLWMGYNTGMIYVYDTRPERWVVIKAWRAHHSAIVSLQVEDIGIALGDETVQVVSADSHGYVALWDGLLPEHWKDHQMAQYKHDYCTERDMNLLICSWNIDANKPEKLSVSDDQRIREWLASMEDPDIIVVGIQEIVDLESKKQTARSLFASRKKVDTLQEANELLTHRYSLWHDYLVQLIYETHPYSEYTVIKTDQLVGLFSCIFVKTSELRHVSLVESTVVKTGLKVMHKSLHGNKGGIAIRFRVQDSTLCFVNCHLAAGQSHTQQRNSDAEGILQTAEFHAFENNDAGIFANGGDGSMILDHEHCFLSGDLNYRINMSRERVLQLLAGYDPEQSFDALQREDQLLKQRMTNPLFKLLLFSEPRIDFLPTYKYDPGTDYYDRSEKKRVPAWCDRILYRSRDAHNLFYQRHEVLASDHRPISSGFVIRIKQVDRSKQRQVAFHVDEAWHHHYSRLVQAAKIAYIVDFGFMDHDTASKQLEAAQWDVARVMDQAAM</sequence>
<dbReference type="GeneID" id="83211661"/>
<feature type="region of interest" description="Disordered" evidence="1">
    <location>
        <begin position="1"/>
        <end position="362"/>
    </location>
</feature>
<dbReference type="Proteomes" id="UP001234581">
    <property type="component" value="Unassembled WGS sequence"/>
</dbReference>
<dbReference type="AlphaFoldDB" id="A0AAD7Y0H9"/>
<feature type="compositionally biased region" description="Low complexity" evidence="1">
    <location>
        <begin position="336"/>
        <end position="362"/>
    </location>
</feature>
<accession>A0AAD7Y0H9</accession>
<evidence type="ECO:0000313" key="3">
    <source>
        <dbReference type="EMBL" id="KAJ8660021.1"/>
    </source>
</evidence>
<dbReference type="InterPro" id="IPR000300">
    <property type="entry name" value="IPPc"/>
</dbReference>
<keyword evidence="4" id="KW-1185">Reference proteome</keyword>
<dbReference type="Gene3D" id="2.130.10.10">
    <property type="entry name" value="YVTN repeat-like/Quinoprotein amine dehydrogenase"/>
    <property type="match status" value="2"/>
</dbReference>
<evidence type="ECO:0000256" key="1">
    <source>
        <dbReference type="SAM" id="MobiDB-lite"/>
    </source>
</evidence>
<feature type="compositionally biased region" description="Acidic residues" evidence="1">
    <location>
        <begin position="196"/>
        <end position="208"/>
    </location>
</feature>
<dbReference type="Pfam" id="PF22669">
    <property type="entry name" value="Exo_endo_phos2"/>
    <property type="match status" value="1"/>
</dbReference>
<dbReference type="SUPFAM" id="SSF56219">
    <property type="entry name" value="DNase I-like"/>
    <property type="match status" value="1"/>
</dbReference>
<dbReference type="EMBL" id="JARTCD010000015">
    <property type="protein sequence ID" value="KAJ8660021.1"/>
    <property type="molecule type" value="Genomic_DNA"/>
</dbReference>
<reference evidence="3 4" key="1">
    <citation type="submission" date="2023-03" db="EMBL/GenBank/DDBJ databases">
        <title>Genome sequence of Lichtheimia ornata CBS 291.66.</title>
        <authorList>
            <person name="Mohabir J.T."/>
            <person name="Shea T.P."/>
            <person name="Kurbessoian T."/>
            <person name="Berby B."/>
            <person name="Fontaine J."/>
            <person name="Livny J."/>
            <person name="Gnirke A."/>
            <person name="Stajich J.E."/>
            <person name="Cuomo C.A."/>
        </authorList>
    </citation>
    <scope>NUCLEOTIDE SEQUENCE [LARGE SCALE GENOMIC DNA]</scope>
    <source>
        <strain evidence="3">CBS 291.66</strain>
    </source>
</reference>
<dbReference type="PANTHER" id="PTHR11200">
    <property type="entry name" value="INOSITOL 5-PHOSPHATASE"/>
    <property type="match status" value="1"/>
</dbReference>
<name>A0AAD7Y0H9_9FUNG</name>
<dbReference type="InterPro" id="IPR015943">
    <property type="entry name" value="WD40/YVTN_repeat-like_dom_sf"/>
</dbReference>
<dbReference type="RefSeq" id="XP_058344934.1">
    <property type="nucleotide sequence ID" value="XM_058484309.1"/>
</dbReference>
<dbReference type="SMART" id="SM00128">
    <property type="entry name" value="IPPc"/>
    <property type="match status" value="1"/>
</dbReference>
<gene>
    <name evidence="3" type="ORF">O0I10_004248</name>
</gene>
<feature type="compositionally biased region" description="Low complexity" evidence="1">
    <location>
        <begin position="170"/>
        <end position="187"/>
    </location>
</feature>
<organism evidence="3 4">
    <name type="scientific">Lichtheimia ornata</name>
    <dbReference type="NCBI Taxonomy" id="688661"/>
    <lineage>
        <taxon>Eukaryota</taxon>
        <taxon>Fungi</taxon>
        <taxon>Fungi incertae sedis</taxon>
        <taxon>Mucoromycota</taxon>
        <taxon>Mucoromycotina</taxon>
        <taxon>Mucoromycetes</taxon>
        <taxon>Mucorales</taxon>
        <taxon>Lichtheimiaceae</taxon>
        <taxon>Lichtheimia</taxon>
    </lineage>
</organism>
<evidence type="ECO:0000259" key="2">
    <source>
        <dbReference type="SMART" id="SM00128"/>
    </source>
</evidence>